<reference evidence="1 2" key="1">
    <citation type="submission" date="2024-01" db="EMBL/GenBank/DDBJ databases">
        <title>Genome mining of biosynthetic gene clusters to explore secondary metabolites of Streptomyces sp.</title>
        <authorList>
            <person name="Baig A."/>
            <person name="Ajitkumar Shintre N."/>
            <person name="Kumar H."/>
            <person name="Anbarasu A."/>
            <person name="Ramaiah S."/>
        </authorList>
    </citation>
    <scope>NUCLEOTIDE SEQUENCE [LARGE SCALE GENOMIC DNA]</scope>
    <source>
        <strain evidence="1 2">A57</strain>
    </source>
</reference>
<evidence type="ECO:0000313" key="2">
    <source>
        <dbReference type="Proteomes" id="UP001585080"/>
    </source>
</evidence>
<organism evidence="1 2">
    <name type="scientific">Streptomyces broussonetiae</name>
    <dbReference type="NCBI Taxonomy" id="2686304"/>
    <lineage>
        <taxon>Bacteria</taxon>
        <taxon>Bacillati</taxon>
        <taxon>Actinomycetota</taxon>
        <taxon>Actinomycetes</taxon>
        <taxon>Kitasatosporales</taxon>
        <taxon>Streptomycetaceae</taxon>
        <taxon>Streptomyces</taxon>
    </lineage>
</organism>
<dbReference type="Gene3D" id="3.40.109.10">
    <property type="entry name" value="NADH Oxidase"/>
    <property type="match status" value="1"/>
</dbReference>
<evidence type="ECO:0000313" key="1">
    <source>
        <dbReference type="EMBL" id="MFB8777649.1"/>
    </source>
</evidence>
<protein>
    <recommendedName>
        <fullName evidence="3">Nitroreductase</fullName>
    </recommendedName>
</protein>
<dbReference type="EMBL" id="JAYMRP010000049">
    <property type="protein sequence ID" value="MFB8777649.1"/>
    <property type="molecule type" value="Genomic_DNA"/>
</dbReference>
<dbReference type="InterPro" id="IPR000415">
    <property type="entry name" value="Nitroreductase-like"/>
</dbReference>
<accession>A0ABV5ELC7</accession>
<gene>
    <name evidence="1" type="ORF">VSS16_33885</name>
</gene>
<dbReference type="InterPro" id="IPR050627">
    <property type="entry name" value="Nitroreductase/BluB"/>
</dbReference>
<dbReference type="PANTHER" id="PTHR23026">
    <property type="entry name" value="NADPH NITROREDUCTASE"/>
    <property type="match status" value="1"/>
</dbReference>
<dbReference type="SUPFAM" id="SSF55469">
    <property type="entry name" value="FMN-dependent nitroreductase-like"/>
    <property type="match status" value="2"/>
</dbReference>
<name>A0ABV5ELC7_9ACTN</name>
<evidence type="ECO:0008006" key="3">
    <source>
        <dbReference type="Google" id="ProtNLM"/>
    </source>
</evidence>
<dbReference type="PANTHER" id="PTHR23026:SF123">
    <property type="entry name" value="NAD(P)H NITROREDUCTASE RV3131-RELATED"/>
    <property type="match status" value="1"/>
</dbReference>
<proteinExistence type="predicted"/>
<comment type="caution">
    <text evidence="1">The sequence shown here is derived from an EMBL/GenBank/DDBJ whole genome shotgun (WGS) entry which is preliminary data.</text>
</comment>
<dbReference type="NCBIfam" id="NF047509">
    <property type="entry name" value="Rv3131_FMN_oxido"/>
    <property type="match status" value="1"/>
</dbReference>
<dbReference type="RefSeq" id="WP_376736095.1">
    <property type="nucleotide sequence ID" value="NZ_JAYMRP010000049.1"/>
</dbReference>
<keyword evidence="2" id="KW-1185">Reference proteome</keyword>
<sequence>MSVVITPLGHASAYLVRAAVTAPSVYNTQPWFFVADGDRGIELYADPDRRLPRSDPGGRELVVSCGAALFNIRLAMRHLGFAPVVRPFPRPAQPELLARVEWGPYARSSADEQRMYAALRRRHTVRGPFRNDPLPAGLAEALRVQAAEEGAVLHVVDDAVSRKHLAALVTEAEGVHRKDAAHTAEQAAWTWRSADPRHDGVPADVSVAHPDCTGFAGRDYAGLTSMFPVPPGRWPAPAGLVAVLSTDRDDRSAWLRAGQALQRMLLLAAAHDVMAAFHTRPLEVGRLRTRLRREFLPGDFPQMILRLGFAPAPRTVPRRPAAEVLR</sequence>
<dbReference type="Proteomes" id="UP001585080">
    <property type="component" value="Unassembled WGS sequence"/>
</dbReference>